<evidence type="ECO:0000313" key="1">
    <source>
        <dbReference type="EMBL" id="KAK1142004.1"/>
    </source>
</evidence>
<protein>
    <submittedName>
        <fullName evidence="1">Uncharacterized protein</fullName>
    </submittedName>
</protein>
<dbReference type="EMBL" id="JAOPJF010000056">
    <property type="protein sequence ID" value="KAK1142004.1"/>
    <property type="molecule type" value="Genomic_DNA"/>
</dbReference>
<sequence length="311" mass="34816">MDRKRKSTAPTTVKDGKKRRRSSSEISHFGSAPRDESGIENRLNNVFGHVRNIVRDIERGQGVDGISPPIKQAAFDLDMALSHAMSLVQRHRRSAGQPVDVEGSSTNTVELSLPALPPISDQMLEKAVFTHPGVNSDIGATYDRLEILGDAWIELIATRLIWDRFPMIPSGQISQLRELLVKNESLAQYAIQYGLDSRANIPQEYLGQPKRWTKTMGDIFESYVAAIILSDPANGHIMAEKWLRQLWLPKLTDAGPHKYSLNAKDALARKIMGKGVKLKYIEERTSAQISIWGQAEGRVKQLQEMKPQSKP</sequence>
<keyword evidence="2" id="KW-1185">Reference proteome</keyword>
<accession>A0ACC3AWE8</accession>
<comment type="caution">
    <text evidence="1">The sequence shown here is derived from an EMBL/GenBank/DDBJ whole genome shotgun (WGS) entry which is preliminary data.</text>
</comment>
<evidence type="ECO:0000313" key="2">
    <source>
        <dbReference type="Proteomes" id="UP001177260"/>
    </source>
</evidence>
<reference evidence="1 2" key="1">
    <citation type="journal article" date="2023" name="ACS Omega">
        <title>Identification of the Neoaspergillic Acid Biosynthesis Gene Cluster by Establishing an In Vitro CRISPR-Ribonucleoprotein Genetic System in Aspergillus melleus.</title>
        <authorList>
            <person name="Yuan B."/>
            <person name="Grau M.F."/>
            <person name="Murata R.M."/>
            <person name="Torok T."/>
            <person name="Venkateswaran K."/>
            <person name="Stajich J.E."/>
            <person name="Wang C.C.C."/>
        </authorList>
    </citation>
    <scope>NUCLEOTIDE SEQUENCE [LARGE SCALE GENOMIC DNA]</scope>
    <source>
        <strain evidence="1 2">IMV 1140</strain>
    </source>
</reference>
<gene>
    <name evidence="1" type="ORF">N8T08_008327</name>
</gene>
<organism evidence="1 2">
    <name type="scientific">Aspergillus melleus</name>
    <dbReference type="NCBI Taxonomy" id="138277"/>
    <lineage>
        <taxon>Eukaryota</taxon>
        <taxon>Fungi</taxon>
        <taxon>Dikarya</taxon>
        <taxon>Ascomycota</taxon>
        <taxon>Pezizomycotina</taxon>
        <taxon>Eurotiomycetes</taxon>
        <taxon>Eurotiomycetidae</taxon>
        <taxon>Eurotiales</taxon>
        <taxon>Aspergillaceae</taxon>
        <taxon>Aspergillus</taxon>
        <taxon>Aspergillus subgen. Circumdati</taxon>
    </lineage>
</organism>
<proteinExistence type="predicted"/>
<name>A0ACC3AWE8_9EURO</name>
<dbReference type="Proteomes" id="UP001177260">
    <property type="component" value="Unassembled WGS sequence"/>
</dbReference>